<protein>
    <submittedName>
        <fullName evidence="2">Uncharacterized protein</fullName>
    </submittedName>
</protein>
<reference evidence="2 3" key="1">
    <citation type="submission" date="2012-04" db="EMBL/GenBank/DDBJ databases">
        <title>The Genome Sequence of Saprolegnia declina VS20.</title>
        <authorList>
            <consortium name="The Broad Institute Genome Sequencing Platform"/>
            <person name="Russ C."/>
            <person name="Nusbaum C."/>
            <person name="Tyler B."/>
            <person name="van West P."/>
            <person name="Dieguez-Uribeondo J."/>
            <person name="de Bruijn I."/>
            <person name="Tripathy S."/>
            <person name="Jiang R."/>
            <person name="Young S.K."/>
            <person name="Zeng Q."/>
            <person name="Gargeya S."/>
            <person name="Fitzgerald M."/>
            <person name="Haas B."/>
            <person name="Abouelleil A."/>
            <person name="Alvarado L."/>
            <person name="Arachchi H.M."/>
            <person name="Berlin A."/>
            <person name="Chapman S.B."/>
            <person name="Goldberg J."/>
            <person name="Griggs A."/>
            <person name="Gujja S."/>
            <person name="Hansen M."/>
            <person name="Howarth C."/>
            <person name="Imamovic A."/>
            <person name="Larimer J."/>
            <person name="McCowen C."/>
            <person name="Montmayeur A."/>
            <person name="Murphy C."/>
            <person name="Neiman D."/>
            <person name="Pearson M."/>
            <person name="Priest M."/>
            <person name="Roberts A."/>
            <person name="Saif S."/>
            <person name="Shea T."/>
            <person name="Sisk P."/>
            <person name="Sykes S."/>
            <person name="Wortman J."/>
            <person name="Nusbaum C."/>
            <person name="Birren B."/>
        </authorList>
    </citation>
    <scope>NUCLEOTIDE SEQUENCE [LARGE SCALE GENOMIC DNA]</scope>
    <source>
        <strain evidence="2 3">VS20</strain>
    </source>
</reference>
<dbReference type="Proteomes" id="UP000030762">
    <property type="component" value="Unassembled WGS sequence"/>
</dbReference>
<accession>T0R426</accession>
<dbReference type="EMBL" id="JH767221">
    <property type="protein sequence ID" value="EQC26798.1"/>
    <property type="molecule type" value="Genomic_DNA"/>
</dbReference>
<evidence type="ECO:0000256" key="1">
    <source>
        <dbReference type="SAM" id="MobiDB-lite"/>
    </source>
</evidence>
<sequence length="675" mass="74150">MSDDGHEYSPYSIARDVALPHCCLRKADAESSVTAELGGITVASWPLSTETVAALTTKYSGRIPAQDVTISGLGIAENEYFSESDILSNFDPYPDGDEFGMTFSMSLAHVAIDATGDASTFKPATQRPPRYTFATVVYFFPSNCVGGAVTISHGHRTTTYEALDAPITSGHRSFAVYHAVYDLADFDYAVKPRYAPPPLPSLQELQLAARRFEPDGHNSVMIRLATRSATPTFGPLTGPDKAILDLLLAADVFDIAIVRADEGDDSETNSIDESDDESENDSGDVSEVEREIESEVESESPAPTLPETFHPLCTTPALVQDAYHQTPINELADTDEIKSPGYFLLVWPKVCRVRILGYDRTIALLRAHLDGDETDDLGYGSLHGIFEAAFRAFYPQPRSNYNASKPPQVTHAMASLLYDHGDVELIEAFMDVHDQWADDENMAKWLLAVLQRFGASRFQHRMHMVKAASAFVAQLVSLATAGDRLAQTIANDCIPLWWPHLLRHLARDSCFTKKETLGYMLDVETYMLENPIDVTASECLRRHVPDTAVRAVATYVAPPLVPLLDIVRVDKCLIGSLPAVVWPRRDALGSVRLAACIALAVEHVSSSKERPRCCKGHVLYLALLTAGTPALAIVDADVQTWRYTARFNAACAAVDKTTLSTMQALVLEEYMRRPS</sequence>
<dbReference type="AlphaFoldDB" id="T0R426"/>
<dbReference type="RefSeq" id="XP_008619780.1">
    <property type="nucleotide sequence ID" value="XM_008621558.1"/>
</dbReference>
<dbReference type="VEuPathDB" id="FungiDB:SDRG_15387"/>
<evidence type="ECO:0000313" key="2">
    <source>
        <dbReference type="EMBL" id="EQC26798.1"/>
    </source>
</evidence>
<gene>
    <name evidence="2" type="ORF">SDRG_15387</name>
</gene>
<proteinExistence type="predicted"/>
<name>T0R426_SAPDV</name>
<dbReference type="OMA" id="LVQDAYH"/>
<feature type="region of interest" description="Disordered" evidence="1">
    <location>
        <begin position="264"/>
        <end position="311"/>
    </location>
</feature>
<feature type="compositionally biased region" description="Acidic residues" evidence="1">
    <location>
        <begin position="264"/>
        <end position="286"/>
    </location>
</feature>
<keyword evidence="3" id="KW-1185">Reference proteome</keyword>
<dbReference type="InParanoid" id="T0R426"/>
<evidence type="ECO:0000313" key="3">
    <source>
        <dbReference type="Proteomes" id="UP000030762"/>
    </source>
</evidence>
<dbReference type="GeneID" id="19956114"/>
<dbReference type="OrthoDB" id="83642at2759"/>
<organism evidence="2 3">
    <name type="scientific">Saprolegnia diclina (strain VS20)</name>
    <dbReference type="NCBI Taxonomy" id="1156394"/>
    <lineage>
        <taxon>Eukaryota</taxon>
        <taxon>Sar</taxon>
        <taxon>Stramenopiles</taxon>
        <taxon>Oomycota</taxon>
        <taxon>Saprolegniomycetes</taxon>
        <taxon>Saprolegniales</taxon>
        <taxon>Saprolegniaceae</taxon>
        <taxon>Saprolegnia</taxon>
    </lineage>
</organism>